<name>A0AAW5B8L3_9BACI</name>
<gene>
    <name evidence="5" type="ORF">K3T81_14680</name>
</gene>
<dbReference type="GO" id="GO:0015074">
    <property type="term" value="P:DNA integration"/>
    <property type="evidence" value="ECO:0007669"/>
    <property type="project" value="InterPro"/>
</dbReference>
<dbReference type="PANTHER" id="PTHR30349">
    <property type="entry name" value="PHAGE INTEGRASE-RELATED"/>
    <property type="match status" value="1"/>
</dbReference>
<dbReference type="GO" id="GO:0003677">
    <property type="term" value="F:DNA binding"/>
    <property type="evidence" value="ECO:0007669"/>
    <property type="project" value="UniProtKB-KW"/>
</dbReference>
<dbReference type="Gene3D" id="1.10.443.10">
    <property type="entry name" value="Intergrase catalytic core"/>
    <property type="match status" value="1"/>
</dbReference>
<keyword evidence="2" id="KW-0238">DNA-binding</keyword>
<protein>
    <submittedName>
        <fullName evidence="5">Site-specific integrase</fullName>
    </submittedName>
</protein>
<dbReference type="EMBL" id="JAIFZM010000013">
    <property type="protein sequence ID" value="MCG3420388.1"/>
    <property type="molecule type" value="Genomic_DNA"/>
</dbReference>
<dbReference type="InterPro" id="IPR050090">
    <property type="entry name" value="Tyrosine_recombinase_XerCD"/>
</dbReference>
<reference evidence="5 6" key="1">
    <citation type="journal article" date="2022" name="Evol. Bioinform. Online">
        <title>Draft Genome Sequence of Oceanobacillus jordanicus Strain GSFE11, a Halotolerant Plant Growth-Promoting Bacterial Endophyte Isolated From the Jordan Valley.</title>
        <authorList>
            <person name="Alhindi T."/>
            <person name="Albdaiwi R."/>
        </authorList>
    </citation>
    <scope>NUCLEOTIDE SEQUENCE [LARGE SCALE GENOMIC DNA]</scope>
    <source>
        <strain evidence="5 6">GSFE11</strain>
    </source>
</reference>
<organism evidence="5 6">
    <name type="scientific">Oceanobacillus jordanicus</name>
    <dbReference type="NCBI Taxonomy" id="2867266"/>
    <lineage>
        <taxon>Bacteria</taxon>
        <taxon>Bacillati</taxon>
        <taxon>Bacillota</taxon>
        <taxon>Bacilli</taxon>
        <taxon>Bacillales</taxon>
        <taxon>Bacillaceae</taxon>
        <taxon>Oceanobacillus</taxon>
    </lineage>
</organism>
<evidence type="ECO:0000313" key="5">
    <source>
        <dbReference type="EMBL" id="MCG3420388.1"/>
    </source>
</evidence>
<evidence type="ECO:0000259" key="4">
    <source>
        <dbReference type="PROSITE" id="PS51898"/>
    </source>
</evidence>
<dbReference type="InterPro" id="IPR002104">
    <property type="entry name" value="Integrase_catalytic"/>
</dbReference>
<dbReference type="GO" id="GO:0006310">
    <property type="term" value="P:DNA recombination"/>
    <property type="evidence" value="ECO:0007669"/>
    <property type="project" value="UniProtKB-KW"/>
</dbReference>
<comment type="caution">
    <text evidence="5">The sequence shown here is derived from an EMBL/GenBank/DDBJ whole genome shotgun (WGS) entry which is preliminary data.</text>
</comment>
<dbReference type="SUPFAM" id="SSF56349">
    <property type="entry name" value="DNA breaking-rejoining enzymes"/>
    <property type="match status" value="1"/>
</dbReference>
<evidence type="ECO:0000256" key="1">
    <source>
        <dbReference type="ARBA" id="ARBA00008857"/>
    </source>
</evidence>
<accession>A0AAW5B8L3</accession>
<feature type="domain" description="Tyr recombinase" evidence="4">
    <location>
        <begin position="390"/>
        <end position="601"/>
    </location>
</feature>
<evidence type="ECO:0000256" key="3">
    <source>
        <dbReference type="ARBA" id="ARBA00023172"/>
    </source>
</evidence>
<keyword evidence="6" id="KW-1185">Reference proteome</keyword>
<evidence type="ECO:0000256" key="2">
    <source>
        <dbReference type="ARBA" id="ARBA00023125"/>
    </source>
</evidence>
<comment type="similarity">
    <text evidence="1">Belongs to the 'phage' integrase family.</text>
</comment>
<dbReference type="CDD" id="cd00397">
    <property type="entry name" value="DNA_BRE_C"/>
    <property type="match status" value="1"/>
</dbReference>
<dbReference type="PANTHER" id="PTHR30349:SF41">
    <property type="entry name" value="INTEGRASE_RECOMBINASE PROTEIN MJ0367-RELATED"/>
    <property type="match status" value="1"/>
</dbReference>
<sequence length="738" mass="86224">MMIELVKEGSLRCTILLNNTEISLHWKKGFQLLKQYISALDEALSIQDIEIISRLPEKFGENTPRVLYKISEHSYFNDRFVNLFVKVGEKFLEEGTHFTKSAFCKFLSPYSKETNYLGVLLRDSSPFNDGMNQFNNVVKSVLTNALNKRSSKKIYKIYKTIKFEQFFKLATCELSKEFKAYLNHCMDLLAHEGRTVSFHALLITAIQVRIEFPWLNLQQQEFIINIIKAWRDANEKNNQQLSMEIGANNWTIPYIDVQTTRVINIDFSNLYEMKLEVQHYLLYWYENGESPKALSRRYHTLCRVTNAIKIIGVKYTSFLDITYVESLQILDCLQLMKATNGRRKYNISSISDAFSELRILFDWLKEKSNRSSLRNPFRRIIFSNVDGFTKNSVYIPDEVVKQISAVIHDCPVHVQRTWLIMMHTGMRAGDVLKLKSDCLTFNEKEKLHYINFIPSKTFKQRRKSGLEDYHSVPLLSQEVVDIIQLQIMETELLRVTGKTPFIFVKLANSRRHDKDMTITGHQGTTIANSINRCIKRHSIKDVNGHYWHYTNHQCRKTLAVKLLTSGSSIADVGEILGHQNENTTRQYYQDVDALKIAELDRELFEKLFDDIDEEIRRAYTTTEFEQLKKEILTGSRETPEGHGSCLKHVSFGPCQKRSCVGCSLLLTGPQKLPMWRKLYVEQKAYLEDMIQIMKKQGIHNYEVYRDYQAENHLLSLYADTINKIESFIKERMPKYDEK</sequence>
<keyword evidence="3" id="KW-0233">DNA recombination</keyword>
<dbReference type="Proteomes" id="UP001199631">
    <property type="component" value="Unassembled WGS sequence"/>
</dbReference>
<dbReference type="PROSITE" id="PS51898">
    <property type="entry name" value="TYR_RECOMBINASE"/>
    <property type="match status" value="1"/>
</dbReference>
<dbReference type="InterPro" id="IPR011010">
    <property type="entry name" value="DNA_brk_join_enz"/>
</dbReference>
<dbReference type="AlphaFoldDB" id="A0AAW5B8L3"/>
<dbReference type="InterPro" id="IPR013762">
    <property type="entry name" value="Integrase-like_cat_sf"/>
</dbReference>
<proteinExistence type="inferred from homology"/>
<evidence type="ECO:0000313" key="6">
    <source>
        <dbReference type="Proteomes" id="UP001199631"/>
    </source>
</evidence>
<dbReference type="Pfam" id="PF00589">
    <property type="entry name" value="Phage_integrase"/>
    <property type="match status" value="1"/>
</dbReference>